<dbReference type="PROSITE" id="PS51880">
    <property type="entry name" value="TGS"/>
    <property type="match status" value="1"/>
</dbReference>
<organism evidence="4 5">
    <name type="scientific">Brevibacterium casei</name>
    <dbReference type="NCBI Taxonomy" id="33889"/>
    <lineage>
        <taxon>Bacteria</taxon>
        <taxon>Bacillati</taxon>
        <taxon>Actinomycetota</taxon>
        <taxon>Actinomycetes</taxon>
        <taxon>Micrococcales</taxon>
        <taxon>Brevibacteriaceae</taxon>
        <taxon>Brevibacterium</taxon>
    </lineage>
</organism>
<dbReference type="PANTHER" id="PTHR43061:SF1">
    <property type="entry name" value="GTP DIPHOSPHOKINASE RSH1, CHLOROPLASTIC-RELATED"/>
    <property type="match status" value="1"/>
</dbReference>
<reference evidence="4 5" key="1">
    <citation type="submission" date="2019-02" db="EMBL/GenBank/DDBJ databases">
        <authorList>
            <consortium name="Pathogen Informatics"/>
        </authorList>
    </citation>
    <scope>NUCLEOTIDE SEQUENCE [LARGE SCALE GENOMIC DNA]</scope>
    <source>
        <strain evidence="4 5">3012STDY7078520</strain>
    </source>
</reference>
<dbReference type="CDD" id="cd01668">
    <property type="entry name" value="TGS_RSH"/>
    <property type="match status" value="1"/>
</dbReference>
<dbReference type="FunFam" id="3.10.20.30:FF:000002">
    <property type="entry name" value="GTP pyrophosphokinase (RelA/SpoT)"/>
    <property type="match status" value="1"/>
</dbReference>
<evidence type="ECO:0000313" key="4">
    <source>
        <dbReference type="EMBL" id="VEW11446.1"/>
    </source>
</evidence>
<feature type="region of interest" description="Disordered" evidence="2">
    <location>
        <begin position="48"/>
        <end position="109"/>
    </location>
</feature>
<protein>
    <submittedName>
        <fullName evidence="4">Bifunctional (P)ppGpp synthase/hydrolase relA</fullName>
    </submittedName>
</protein>
<evidence type="ECO:0000259" key="3">
    <source>
        <dbReference type="PROSITE" id="PS51880"/>
    </source>
</evidence>
<sequence length="109" mass="11547">MSLPAGATPVDFAYAVHTEVGHKTMGARVNGRLVALDTELKNGDSVEVFTSKDENAGPSRDWARLRSRARAPGRRSASGSPRSAAKRRSRTAASSSPGRCAAIPFPRTP</sequence>
<feature type="compositionally biased region" description="Low complexity" evidence="2">
    <location>
        <begin position="74"/>
        <end position="83"/>
    </location>
</feature>
<dbReference type="Proteomes" id="UP000386281">
    <property type="component" value="Unassembled WGS sequence"/>
</dbReference>
<accession>A0A449D1Q6</accession>
<dbReference type="InterPro" id="IPR012675">
    <property type="entry name" value="Beta-grasp_dom_sf"/>
</dbReference>
<proteinExistence type="inferred from homology"/>
<dbReference type="InterPro" id="IPR033655">
    <property type="entry name" value="TGS_RelA/SpoT"/>
</dbReference>
<evidence type="ECO:0000313" key="5">
    <source>
        <dbReference type="Proteomes" id="UP000386281"/>
    </source>
</evidence>
<dbReference type="Gene3D" id="3.10.20.30">
    <property type="match status" value="1"/>
</dbReference>
<dbReference type="SUPFAM" id="SSF81271">
    <property type="entry name" value="TGS-like"/>
    <property type="match status" value="1"/>
</dbReference>
<evidence type="ECO:0000256" key="1">
    <source>
        <dbReference type="ARBA" id="ARBA00007476"/>
    </source>
</evidence>
<feature type="domain" description="TGS" evidence="3">
    <location>
        <begin position="1"/>
        <end position="50"/>
    </location>
</feature>
<gene>
    <name evidence="4" type="primary">relA_5</name>
    <name evidence="4" type="ORF">NCTC12391_00643</name>
</gene>
<dbReference type="Pfam" id="PF02824">
    <property type="entry name" value="TGS"/>
    <property type="match status" value="1"/>
</dbReference>
<dbReference type="AlphaFoldDB" id="A0A449D1Q6"/>
<dbReference type="EMBL" id="CAACXN010000012">
    <property type="protein sequence ID" value="VEW11446.1"/>
    <property type="molecule type" value="Genomic_DNA"/>
</dbReference>
<keyword evidence="4" id="KW-0378">Hydrolase</keyword>
<dbReference type="InterPro" id="IPR012676">
    <property type="entry name" value="TGS-like"/>
</dbReference>
<dbReference type="GO" id="GO:0016787">
    <property type="term" value="F:hydrolase activity"/>
    <property type="evidence" value="ECO:0007669"/>
    <property type="project" value="UniProtKB-KW"/>
</dbReference>
<name>A0A449D1Q6_9MICO</name>
<comment type="similarity">
    <text evidence="1">Belongs to the RelA/SpoT family.</text>
</comment>
<dbReference type="PANTHER" id="PTHR43061">
    <property type="entry name" value="GTP DIPHOSPHOKINASE RSH1, CHLOROPLASTIC-RELATED"/>
    <property type="match status" value="1"/>
</dbReference>
<dbReference type="InterPro" id="IPR004095">
    <property type="entry name" value="TGS"/>
</dbReference>
<evidence type="ECO:0000256" key="2">
    <source>
        <dbReference type="SAM" id="MobiDB-lite"/>
    </source>
</evidence>